<dbReference type="AlphaFoldDB" id="A0A0F9EWY0"/>
<evidence type="ECO:0008006" key="2">
    <source>
        <dbReference type="Google" id="ProtNLM"/>
    </source>
</evidence>
<gene>
    <name evidence="1" type="ORF">LCGC14_2023670</name>
</gene>
<reference evidence="1" key="1">
    <citation type="journal article" date="2015" name="Nature">
        <title>Complex archaea that bridge the gap between prokaryotes and eukaryotes.</title>
        <authorList>
            <person name="Spang A."/>
            <person name="Saw J.H."/>
            <person name="Jorgensen S.L."/>
            <person name="Zaremba-Niedzwiedzka K."/>
            <person name="Martijn J."/>
            <person name="Lind A.E."/>
            <person name="van Eijk R."/>
            <person name="Schleper C."/>
            <person name="Guy L."/>
            <person name="Ettema T.J."/>
        </authorList>
    </citation>
    <scope>NUCLEOTIDE SEQUENCE</scope>
</reference>
<dbReference type="EMBL" id="LAZR01023420">
    <property type="protein sequence ID" value="KKL78554.1"/>
    <property type="molecule type" value="Genomic_DNA"/>
</dbReference>
<accession>A0A0F9EWY0</accession>
<sequence>MMRLLTRSDFDGICCAVMLEELGVVDEMVYAHPKDLQDGKIEVTENDVLANV</sequence>
<protein>
    <recommendedName>
        <fullName evidence="2">Exopolyphosphatase</fullName>
    </recommendedName>
</protein>
<name>A0A0F9EWY0_9ZZZZ</name>
<comment type="caution">
    <text evidence="1">The sequence shown here is derived from an EMBL/GenBank/DDBJ whole genome shotgun (WGS) entry which is preliminary data.</text>
</comment>
<feature type="non-terminal residue" evidence="1">
    <location>
        <position position="52"/>
    </location>
</feature>
<evidence type="ECO:0000313" key="1">
    <source>
        <dbReference type="EMBL" id="KKL78554.1"/>
    </source>
</evidence>
<proteinExistence type="predicted"/>
<organism evidence="1">
    <name type="scientific">marine sediment metagenome</name>
    <dbReference type="NCBI Taxonomy" id="412755"/>
    <lineage>
        <taxon>unclassified sequences</taxon>
        <taxon>metagenomes</taxon>
        <taxon>ecological metagenomes</taxon>
    </lineage>
</organism>